<gene>
    <name evidence="10" type="ORF">VEIDISOL_00204</name>
</gene>
<feature type="transmembrane region" description="Helical" evidence="8">
    <location>
        <begin position="393"/>
        <end position="413"/>
    </location>
</feature>
<dbReference type="RefSeq" id="WP_005385106.1">
    <property type="nucleotide sequence ID" value="NZ_GG667604.1"/>
</dbReference>
<keyword evidence="5 8" id="KW-0812">Transmembrane</keyword>
<keyword evidence="11" id="KW-1185">Reference proteome</keyword>
<evidence type="ECO:0000256" key="1">
    <source>
        <dbReference type="ARBA" id="ARBA00004651"/>
    </source>
</evidence>
<feature type="transmembrane region" description="Helical" evidence="8">
    <location>
        <begin position="287"/>
        <end position="305"/>
    </location>
</feature>
<accession>C4FNV0</accession>
<keyword evidence="6 8" id="KW-1133">Transmembrane helix</keyword>
<feature type="transmembrane region" description="Helical" evidence="8">
    <location>
        <begin position="255"/>
        <end position="275"/>
    </location>
</feature>
<reference evidence="10" key="1">
    <citation type="submission" date="2009-04" db="EMBL/GenBank/DDBJ databases">
        <authorList>
            <person name="Weinstock G."/>
            <person name="Sodergren E."/>
            <person name="Clifton S."/>
            <person name="Fulton L."/>
            <person name="Fulton B."/>
            <person name="Courtney L."/>
            <person name="Fronick C."/>
            <person name="Harrison M."/>
            <person name="Strong C."/>
            <person name="Farmer C."/>
            <person name="Delahaunty K."/>
            <person name="Markovic C."/>
            <person name="Hall O."/>
            <person name="Minx P."/>
            <person name="Tomlinson C."/>
            <person name="Mitreva M."/>
            <person name="Nelson J."/>
            <person name="Hou S."/>
            <person name="Wollam A."/>
            <person name="Pepin K.H."/>
            <person name="Johnson M."/>
            <person name="Bhonagiri V."/>
            <person name="Nash W.E."/>
            <person name="Warren W."/>
            <person name="Chinwalla A."/>
            <person name="Mardis E.R."/>
            <person name="Wilson R.K."/>
        </authorList>
    </citation>
    <scope>NUCLEOTIDE SEQUENCE [LARGE SCALE GENOMIC DNA]</scope>
    <source>
        <strain evidence="10">ATCC 17748</strain>
    </source>
</reference>
<dbReference type="GO" id="GO:0009103">
    <property type="term" value="P:lipopolysaccharide biosynthetic process"/>
    <property type="evidence" value="ECO:0007669"/>
    <property type="project" value="UniProtKB-ARBA"/>
</dbReference>
<dbReference type="AlphaFoldDB" id="C4FNV0"/>
<evidence type="ECO:0000256" key="8">
    <source>
        <dbReference type="SAM" id="Phobius"/>
    </source>
</evidence>
<dbReference type="GO" id="GO:0004169">
    <property type="term" value="F:dolichyl-phosphate-mannose-protein mannosyltransferase activity"/>
    <property type="evidence" value="ECO:0007669"/>
    <property type="project" value="UniProtKB-EC"/>
</dbReference>
<feature type="transmembrane region" description="Helical" evidence="8">
    <location>
        <begin position="204"/>
        <end position="222"/>
    </location>
</feature>
<protein>
    <submittedName>
        <fullName evidence="10">Dolichyl-phosphate-mannose-protein mannosyltransferase</fullName>
        <ecNumber evidence="10">2.4.1.109</ecNumber>
    </submittedName>
</protein>
<feature type="transmembrane region" description="Helical" evidence="8">
    <location>
        <begin position="339"/>
        <end position="358"/>
    </location>
</feature>
<comment type="subcellular location">
    <subcellularLocation>
        <location evidence="1">Cell membrane</location>
        <topology evidence="1">Multi-pass membrane protein</topology>
    </subcellularLocation>
</comment>
<evidence type="ECO:0000256" key="3">
    <source>
        <dbReference type="ARBA" id="ARBA00022676"/>
    </source>
</evidence>
<keyword evidence="4 10" id="KW-0808">Transferase</keyword>
<dbReference type="OrthoDB" id="9775035at2"/>
<evidence type="ECO:0000256" key="5">
    <source>
        <dbReference type="ARBA" id="ARBA00022692"/>
    </source>
</evidence>
<dbReference type="InterPro" id="IPR050297">
    <property type="entry name" value="LipidA_mod_glycosyltrf_83"/>
</dbReference>
<feature type="domain" description="Glycosyltransferase RgtA/B/C/D-like" evidence="9">
    <location>
        <begin position="60"/>
        <end position="221"/>
    </location>
</feature>
<feature type="transmembrane region" description="Helical" evidence="8">
    <location>
        <begin position="311"/>
        <end position="332"/>
    </location>
</feature>
<dbReference type="Proteomes" id="UP000003529">
    <property type="component" value="Unassembled WGS sequence"/>
</dbReference>
<evidence type="ECO:0000313" key="11">
    <source>
        <dbReference type="Proteomes" id="UP000003529"/>
    </source>
</evidence>
<keyword evidence="3 10" id="KW-0328">Glycosyltransferase</keyword>
<dbReference type="GO" id="GO:0005886">
    <property type="term" value="C:plasma membrane"/>
    <property type="evidence" value="ECO:0007669"/>
    <property type="project" value="UniProtKB-SubCell"/>
</dbReference>
<dbReference type="PANTHER" id="PTHR33908">
    <property type="entry name" value="MANNOSYLTRANSFERASE YKCB-RELATED"/>
    <property type="match status" value="1"/>
</dbReference>
<proteinExistence type="predicted"/>
<dbReference type="GO" id="GO:0010041">
    <property type="term" value="P:response to iron(III) ion"/>
    <property type="evidence" value="ECO:0007669"/>
    <property type="project" value="TreeGrafter"/>
</dbReference>
<feature type="transmembrane region" description="Helical" evidence="8">
    <location>
        <begin position="364"/>
        <end position="386"/>
    </location>
</feature>
<dbReference type="GO" id="GO:0016763">
    <property type="term" value="F:pentosyltransferase activity"/>
    <property type="evidence" value="ECO:0007669"/>
    <property type="project" value="TreeGrafter"/>
</dbReference>
<feature type="transmembrane region" description="Helical" evidence="8">
    <location>
        <begin position="64"/>
        <end position="83"/>
    </location>
</feature>
<sequence>MKLSRLTPVVFIVWLVFYLFGNNMLPVTDPVESNYALTAKEMVLSGDWLSPQIYGTYWYDKPIMIYWLIAIGFKIFGIADWVVRLPSAIFGALSVATMYQSTRTMSGKWALGLIAAGVLGTSLMFWTVAHGVITDMVLLYTTIMVMIYSYKGMVEQKPHAMIVAYIFAALGVLTKGPVALVLPGMILLVFAGINRSWSMVKAIFDWRGILAFCVVCLPWYVYMYSVHGQDFINGFLGLHNVTRATQSEHPEDNVWWYYIAIFLGASLPWTGAVIYGMIDGFKQRHTAFIYNMTWGVGVVLFYTLMATKYPLYTFVSLVPFSAIGAMGVMKIIRKGKSRAVKWVIMGPTLLLWIAYVAGSFFAPWGFYFLLYVVAAVAVILLFHAWYTKKGYRLVSVIVLGTMVISSIVVVEGLEPFVKQRSNIDVVPVVDSYDGDIYYYNGYSTSAVYYTGHKIIKINGDESRWDDRDKIKKRSAEWSKKYLMEQVNEEEFNKIIASGKPLMLIVPKGEIKHFRQSTIYPNVSESSEAGTSEVYVLNKKSFFK</sequence>
<feature type="transmembrane region" description="Helical" evidence="8">
    <location>
        <begin position="7"/>
        <end position="25"/>
    </location>
</feature>
<keyword evidence="2" id="KW-1003">Cell membrane</keyword>
<dbReference type="PANTHER" id="PTHR33908:SF3">
    <property type="entry name" value="UNDECAPRENYL PHOSPHATE-ALPHA-4-AMINO-4-DEOXY-L-ARABINOSE ARABINOSYL TRANSFERASE"/>
    <property type="match status" value="1"/>
</dbReference>
<evidence type="ECO:0000259" key="9">
    <source>
        <dbReference type="Pfam" id="PF13231"/>
    </source>
</evidence>
<feature type="transmembrane region" description="Helical" evidence="8">
    <location>
        <begin position="180"/>
        <end position="197"/>
    </location>
</feature>
<dbReference type="InterPro" id="IPR038731">
    <property type="entry name" value="RgtA/B/C-like"/>
</dbReference>
<feature type="transmembrane region" description="Helical" evidence="8">
    <location>
        <begin position="109"/>
        <end position="126"/>
    </location>
</feature>
<dbReference type="EC" id="2.4.1.109" evidence="10"/>
<keyword evidence="7 8" id="KW-0472">Membrane</keyword>
<evidence type="ECO:0000256" key="2">
    <source>
        <dbReference type="ARBA" id="ARBA00022475"/>
    </source>
</evidence>
<dbReference type="eggNOG" id="COG1807">
    <property type="taxonomic scope" value="Bacteria"/>
</dbReference>
<comment type="caution">
    <text evidence="10">The sequence shown here is derived from an EMBL/GenBank/DDBJ whole genome shotgun (WGS) entry which is preliminary data.</text>
</comment>
<name>C4FNV0_9FIRM</name>
<evidence type="ECO:0000256" key="7">
    <source>
        <dbReference type="ARBA" id="ARBA00023136"/>
    </source>
</evidence>
<organism evidence="10 11">
    <name type="scientific">Veillonella dispar ATCC 17748</name>
    <dbReference type="NCBI Taxonomy" id="546273"/>
    <lineage>
        <taxon>Bacteria</taxon>
        <taxon>Bacillati</taxon>
        <taxon>Bacillota</taxon>
        <taxon>Negativicutes</taxon>
        <taxon>Veillonellales</taxon>
        <taxon>Veillonellaceae</taxon>
        <taxon>Veillonella</taxon>
    </lineage>
</organism>
<dbReference type="HOGENOM" id="CLU_019200_0_2_9"/>
<evidence type="ECO:0000256" key="4">
    <source>
        <dbReference type="ARBA" id="ARBA00022679"/>
    </source>
</evidence>
<evidence type="ECO:0000313" key="10">
    <source>
        <dbReference type="EMBL" id="EEP66140.1"/>
    </source>
</evidence>
<dbReference type="EMBL" id="ACIK02000004">
    <property type="protein sequence ID" value="EEP66140.1"/>
    <property type="molecule type" value="Genomic_DNA"/>
</dbReference>
<evidence type="ECO:0000256" key="6">
    <source>
        <dbReference type="ARBA" id="ARBA00022989"/>
    </source>
</evidence>
<dbReference type="Pfam" id="PF13231">
    <property type="entry name" value="PMT_2"/>
    <property type="match status" value="1"/>
</dbReference>